<keyword evidence="13" id="KW-0804">Transcription</keyword>
<dbReference type="InterPro" id="IPR003101">
    <property type="entry name" value="KIX_dom"/>
</dbReference>
<dbReference type="InterPro" id="IPR038547">
    <property type="entry name" value="RING_CBP-p300_sf"/>
</dbReference>
<dbReference type="PANTHER" id="PTHR13808">
    <property type="entry name" value="CBP/P300-RELATED"/>
    <property type="match status" value="1"/>
</dbReference>
<feature type="domain" description="CBP/p300-type HAT" evidence="25">
    <location>
        <begin position="660"/>
        <end position="1042"/>
    </location>
</feature>
<evidence type="ECO:0000256" key="3">
    <source>
        <dbReference type="ARBA" id="ARBA00022481"/>
    </source>
</evidence>
<evidence type="ECO:0000259" key="23">
    <source>
        <dbReference type="PROSITE" id="PS50135"/>
    </source>
</evidence>
<dbReference type="GO" id="GO:0005634">
    <property type="term" value="C:nucleus"/>
    <property type="evidence" value="ECO:0007669"/>
    <property type="project" value="UniProtKB-SubCell"/>
</dbReference>
<dbReference type="EC" id="2.3.1.48" evidence="2"/>
<dbReference type="Gene3D" id="2.10.110.40">
    <property type="match status" value="1"/>
</dbReference>
<keyword evidence="11 17" id="KW-0103">Bromodomain</keyword>
<accession>A0A814G4Q9</accession>
<dbReference type="GO" id="GO:0004402">
    <property type="term" value="F:histone acetyltransferase activity"/>
    <property type="evidence" value="ECO:0007669"/>
    <property type="project" value="InterPro"/>
</dbReference>
<feature type="domain" description="TAZ-type" evidence="22">
    <location>
        <begin position="1113"/>
        <end position="1193"/>
    </location>
</feature>
<evidence type="ECO:0000256" key="1">
    <source>
        <dbReference type="ARBA" id="ARBA00004123"/>
    </source>
</evidence>
<dbReference type="PROSITE" id="PS50134">
    <property type="entry name" value="ZF_TAZ"/>
    <property type="match status" value="2"/>
</dbReference>
<feature type="region of interest" description="Disordered" evidence="20">
    <location>
        <begin position="1610"/>
        <end position="1673"/>
    </location>
</feature>
<dbReference type="Proteomes" id="UP000663829">
    <property type="component" value="Unassembled WGS sequence"/>
</dbReference>
<evidence type="ECO:0000256" key="5">
    <source>
        <dbReference type="ARBA" id="ARBA00022723"/>
    </source>
</evidence>
<dbReference type="SMART" id="SM00291">
    <property type="entry name" value="ZnF_ZZ"/>
    <property type="match status" value="1"/>
</dbReference>
<evidence type="ECO:0000256" key="9">
    <source>
        <dbReference type="ARBA" id="ARBA00022853"/>
    </source>
</evidence>
<dbReference type="InterPro" id="IPR013178">
    <property type="entry name" value="Histone_AcTrfase_Rtt109/CBP"/>
</dbReference>
<gene>
    <name evidence="26" type="ORF">GPM918_LOCUS13286</name>
    <name evidence="27" type="ORF">SRO942_LOCUS13289</name>
</gene>
<evidence type="ECO:0000256" key="13">
    <source>
        <dbReference type="ARBA" id="ARBA00023163"/>
    </source>
</evidence>
<keyword evidence="10" id="KW-0805">Transcription regulation</keyword>
<dbReference type="Pfam" id="PF08214">
    <property type="entry name" value="HAT_KAT11"/>
    <property type="match status" value="1"/>
</dbReference>
<dbReference type="PROSITE" id="PS50952">
    <property type="entry name" value="KIX"/>
    <property type="match status" value="1"/>
</dbReference>
<dbReference type="InterPro" id="IPR000197">
    <property type="entry name" value="Znf_TAZ"/>
</dbReference>
<dbReference type="SUPFAM" id="SSF57850">
    <property type="entry name" value="RING/U-box"/>
    <property type="match status" value="1"/>
</dbReference>
<feature type="region of interest" description="Disordered" evidence="20">
    <location>
        <begin position="1"/>
        <end position="24"/>
    </location>
</feature>
<dbReference type="GO" id="GO:0000123">
    <property type="term" value="C:histone acetyltransferase complex"/>
    <property type="evidence" value="ECO:0007669"/>
    <property type="project" value="TreeGrafter"/>
</dbReference>
<dbReference type="Pfam" id="PF00569">
    <property type="entry name" value="ZZ"/>
    <property type="match status" value="1"/>
</dbReference>
<feature type="domain" description="ZZ-type" evidence="23">
    <location>
        <begin position="1044"/>
        <end position="1097"/>
    </location>
</feature>
<dbReference type="GO" id="GO:0031490">
    <property type="term" value="F:chromatin DNA binding"/>
    <property type="evidence" value="ECO:0007669"/>
    <property type="project" value="TreeGrafter"/>
</dbReference>
<feature type="compositionally biased region" description="Basic and acidic residues" evidence="20">
    <location>
        <begin position="1085"/>
        <end position="1097"/>
    </location>
</feature>
<evidence type="ECO:0000256" key="8">
    <source>
        <dbReference type="ARBA" id="ARBA00022833"/>
    </source>
</evidence>
<dbReference type="Gene3D" id="3.30.60.90">
    <property type="match status" value="1"/>
</dbReference>
<dbReference type="InterPro" id="IPR001487">
    <property type="entry name" value="Bromodomain"/>
</dbReference>
<keyword evidence="7 19" id="KW-0863">Zinc-finger</keyword>
<keyword evidence="28" id="KW-1185">Reference proteome</keyword>
<dbReference type="Pfam" id="PF00439">
    <property type="entry name" value="Bromodomain"/>
    <property type="match status" value="1"/>
</dbReference>
<evidence type="ECO:0000259" key="25">
    <source>
        <dbReference type="PROSITE" id="PS51727"/>
    </source>
</evidence>
<evidence type="ECO:0000256" key="10">
    <source>
        <dbReference type="ARBA" id="ARBA00023015"/>
    </source>
</evidence>
<evidence type="ECO:0000256" key="16">
    <source>
        <dbReference type="ARBA" id="ARBA00048017"/>
    </source>
</evidence>
<evidence type="ECO:0000256" key="2">
    <source>
        <dbReference type="ARBA" id="ARBA00013184"/>
    </source>
</evidence>
<evidence type="ECO:0000256" key="18">
    <source>
        <dbReference type="PROSITE-ProRule" id="PRU00203"/>
    </source>
</evidence>
<keyword evidence="3" id="KW-0488">Methylation</keyword>
<dbReference type="OrthoDB" id="899at2759"/>
<dbReference type="PROSITE" id="PS51727">
    <property type="entry name" value="CBP_P300_HAT"/>
    <property type="match status" value="1"/>
</dbReference>
<dbReference type="InterPro" id="IPR000433">
    <property type="entry name" value="Znf_ZZ"/>
</dbReference>
<reference evidence="26" key="1">
    <citation type="submission" date="2021-02" db="EMBL/GenBank/DDBJ databases">
        <authorList>
            <person name="Nowell W R."/>
        </authorList>
    </citation>
    <scope>NUCLEOTIDE SEQUENCE</scope>
</reference>
<evidence type="ECO:0000313" key="28">
    <source>
        <dbReference type="Proteomes" id="UP000663829"/>
    </source>
</evidence>
<comment type="caution">
    <text evidence="26">The sequence shown here is derived from an EMBL/GenBank/DDBJ whole genome shotgun (WGS) entry which is preliminary data.</text>
</comment>
<dbReference type="InterPro" id="IPR010303">
    <property type="entry name" value="RING_CBP-p300"/>
</dbReference>
<dbReference type="CDD" id="cd15802">
    <property type="entry name" value="RING_CBP-p300"/>
    <property type="match status" value="1"/>
</dbReference>
<evidence type="ECO:0000259" key="21">
    <source>
        <dbReference type="PROSITE" id="PS50014"/>
    </source>
</evidence>
<feature type="domain" description="TAZ-type" evidence="22">
    <location>
        <begin position="40"/>
        <end position="130"/>
    </location>
</feature>
<feature type="zinc finger region" description="TAZ-type" evidence="18">
    <location>
        <begin position="40"/>
        <end position="130"/>
    </location>
</feature>
<dbReference type="InterPro" id="IPR043145">
    <property type="entry name" value="Znf_ZZ_sf"/>
</dbReference>
<evidence type="ECO:0000256" key="6">
    <source>
        <dbReference type="ARBA" id="ARBA00022737"/>
    </source>
</evidence>
<dbReference type="Proteomes" id="UP000681722">
    <property type="component" value="Unassembled WGS sequence"/>
</dbReference>
<dbReference type="GO" id="GO:0008270">
    <property type="term" value="F:zinc ion binding"/>
    <property type="evidence" value="ECO:0007669"/>
    <property type="project" value="UniProtKB-KW"/>
</dbReference>
<name>A0A814G4Q9_9BILA</name>
<dbReference type="Pfam" id="PF02135">
    <property type="entry name" value="zf-TAZ"/>
    <property type="match status" value="2"/>
</dbReference>
<feature type="region of interest" description="Disordered" evidence="20">
    <location>
        <begin position="1566"/>
        <end position="1597"/>
    </location>
</feature>
<evidence type="ECO:0000256" key="11">
    <source>
        <dbReference type="ARBA" id="ARBA00023117"/>
    </source>
</evidence>
<evidence type="ECO:0000256" key="7">
    <source>
        <dbReference type="ARBA" id="ARBA00022771"/>
    </source>
</evidence>
<dbReference type="SMART" id="SM00551">
    <property type="entry name" value="ZnF_TAZ"/>
    <property type="match status" value="2"/>
</dbReference>
<evidence type="ECO:0000256" key="20">
    <source>
        <dbReference type="SAM" id="MobiDB-lite"/>
    </source>
</evidence>
<proteinExistence type="predicted"/>
<dbReference type="CDD" id="cd15557">
    <property type="entry name" value="PHD_CBP_p300"/>
    <property type="match status" value="1"/>
</dbReference>
<keyword evidence="9" id="KW-0156">Chromatin regulator</keyword>
<evidence type="ECO:0000313" key="26">
    <source>
        <dbReference type="EMBL" id="CAF0991683.1"/>
    </source>
</evidence>
<keyword evidence="12" id="KW-0010">Activator</keyword>
<dbReference type="SMART" id="SM00297">
    <property type="entry name" value="BROMO"/>
    <property type="match status" value="1"/>
</dbReference>
<keyword evidence="15" id="KW-0012">Acyltransferase</keyword>
<evidence type="ECO:0000313" key="27">
    <source>
        <dbReference type="EMBL" id="CAF3763656.1"/>
    </source>
</evidence>
<evidence type="ECO:0000256" key="15">
    <source>
        <dbReference type="ARBA" id="ARBA00023315"/>
    </source>
</evidence>
<keyword evidence="8 18" id="KW-0862">Zinc</keyword>
<feature type="region of interest" description="Disordered" evidence="20">
    <location>
        <begin position="1085"/>
        <end position="1112"/>
    </location>
</feature>
<feature type="compositionally biased region" description="Low complexity" evidence="20">
    <location>
        <begin position="1611"/>
        <end position="1635"/>
    </location>
</feature>
<dbReference type="Gene3D" id="1.20.920.10">
    <property type="entry name" value="Bromodomain-like"/>
    <property type="match status" value="1"/>
</dbReference>
<dbReference type="Gene3D" id="3.30.40.10">
    <property type="entry name" value="Zinc/RING finger domain, C3HC4 (zinc finger)"/>
    <property type="match status" value="1"/>
</dbReference>
<dbReference type="PROSITE" id="PS50135">
    <property type="entry name" value="ZF_ZZ_2"/>
    <property type="match status" value="1"/>
</dbReference>
<keyword evidence="6" id="KW-0677">Repeat</keyword>
<feature type="domain" description="KIX" evidence="24">
    <location>
        <begin position="136"/>
        <end position="216"/>
    </location>
</feature>
<feature type="compositionally biased region" description="Low complexity" evidence="20">
    <location>
        <begin position="253"/>
        <end position="265"/>
    </location>
</feature>
<dbReference type="SMART" id="SM01250">
    <property type="entry name" value="KAT11"/>
    <property type="match status" value="1"/>
</dbReference>
<keyword evidence="5 18" id="KW-0479">Metal-binding</keyword>
<dbReference type="InterPro" id="IPR013083">
    <property type="entry name" value="Znf_RING/FYVE/PHD"/>
</dbReference>
<dbReference type="Pfam" id="PF23570">
    <property type="entry name" value="PHD_P300"/>
    <property type="match status" value="1"/>
</dbReference>
<dbReference type="InterPro" id="IPR036427">
    <property type="entry name" value="Bromodomain-like_sf"/>
</dbReference>
<dbReference type="EMBL" id="CAJNOQ010003027">
    <property type="protein sequence ID" value="CAF0991683.1"/>
    <property type="molecule type" value="Genomic_DNA"/>
</dbReference>
<evidence type="ECO:0000256" key="14">
    <source>
        <dbReference type="ARBA" id="ARBA00023242"/>
    </source>
</evidence>
<keyword evidence="14" id="KW-0539">Nucleus</keyword>
<dbReference type="GO" id="GO:0045944">
    <property type="term" value="P:positive regulation of transcription by RNA polymerase II"/>
    <property type="evidence" value="ECO:0007669"/>
    <property type="project" value="TreeGrafter"/>
</dbReference>
<dbReference type="PROSITE" id="PS01357">
    <property type="entry name" value="ZF_ZZ_1"/>
    <property type="match status" value="1"/>
</dbReference>
<dbReference type="InterPro" id="IPR036529">
    <property type="entry name" value="KIX_dom_sf"/>
</dbReference>
<dbReference type="InterPro" id="IPR056484">
    <property type="entry name" value="PHD_P300"/>
</dbReference>
<feature type="domain" description="Bromo" evidence="21">
    <location>
        <begin position="428"/>
        <end position="500"/>
    </location>
</feature>
<dbReference type="Pfam" id="PF06001">
    <property type="entry name" value="RING_CBP-p300"/>
    <property type="match status" value="1"/>
</dbReference>
<evidence type="ECO:0000259" key="24">
    <source>
        <dbReference type="PROSITE" id="PS50952"/>
    </source>
</evidence>
<dbReference type="GO" id="GO:0005667">
    <property type="term" value="C:transcription regulator complex"/>
    <property type="evidence" value="ECO:0007669"/>
    <property type="project" value="TreeGrafter"/>
</dbReference>
<dbReference type="EMBL" id="CAJOBC010003028">
    <property type="protein sequence ID" value="CAF3763656.1"/>
    <property type="molecule type" value="Genomic_DNA"/>
</dbReference>
<dbReference type="PROSITE" id="PS50014">
    <property type="entry name" value="BROMODOMAIN_2"/>
    <property type="match status" value="1"/>
</dbReference>
<comment type="catalytic activity">
    <reaction evidence="16">
        <text>L-lysyl-[protein] + acetyl-CoA = N(6)-acetyl-L-lysyl-[protein] + CoA + H(+)</text>
        <dbReference type="Rhea" id="RHEA:45948"/>
        <dbReference type="Rhea" id="RHEA-COMP:9752"/>
        <dbReference type="Rhea" id="RHEA-COMP:10731"/>
        <dbReference type="ChEBI" id="CHEBI:15378"/>
        <dbReference type="ChEBI" id="CHEBI:29969"/>
        <dbReference type="ChEBI" id="CHEBI:57287"/>
        <dbReference type="ChEBI" id="CHEBI:57288"/>
        <dbReference type="ChEBI" id="CHEBI:61930"/>
        <dbReference type="EC" id="2.3.1.48"/>
    </reaction>
</comment>
<evidence type="ECO:0000256" key="12">
    <source>
        <dbReference type="ARBA" id="ARBA00023159"/>
    </source>
</evidence>
<dbReference type="PRINTS" id="PR00503">
    <property type="entry name" value="BROMODOMAIN"/>
</dbReference>
<keyword evidence="4" id="KW-0808">Transferase</keyword>
<protein>
    <recommendedName>
        <fullName evidence="2">histone acetyltransferase</fullName>
        <ecNumber evidence="2">2.3.1.48</ecNumber>
    </recommendedName>
</protein>
<feature type="compositionally biased region" description="Polar residues" evidence="20">
    <location>
        <begin position="1642"/>
        <end position="1659"/>
    </location>
</feature>
<dbReference type="PANTHER" id="PTHR13808:SF1">
    <property type="entry name" value="HISTONE ACETYLTRANSFERASE"/>
    <property type="match status" value="1"/>
</dbReference>
<organism evidence="26 28">
    <name type="scientific">Didymodactylos carnosus</name>
    <dbReference type="NCBI Taxonomy" id="1234261"/>
    <lineage>
        <taxon>Eukaryota</taxon>
        <taxon>Metazoa</taxon>
        <taxon>Spiralia</taxon>
        <taxon>Gnathifera</taxon>
        <taxon>Rotifera</taxon>
        <taxon>Eurotatoria</taxon>
        <taxon>Bdelloidea</taxon>
        <taxon>Philodinida</taxon>
        <taxon>Philodinidae</taxon>
        <taxon>Didymodactylos</taxon>
    </lineage>
</organism>
<dbReference type="SUPFAM" id="SSF47040">
    <property type="entry name" value="Kix domain of CBP (creb binding protein)"/>
    <property type="match status" value="1"/>
</dbReference>
<feature type="compositionally biased region" description="Polar residues" evidence="20">
    <location>
        <begin position="1"/>
        <end position="16"/>
    </location>
</feature>
<evidence type="ECO:0000256" key="19">
    <source>
        <dbReference type="PROSITE-ProRule" id="PRU00228"/>
    </source>
</evidence>
<feature type="region of interest" description="Disordered" evidence="20">
    <location>
        <begin position="383"/>
        <end position="402"/>
    </location>
</feature>
<comment type="subcellular location">
    <subcellularLocation>
        <location evidence="1">Nucleus</location>
    </subcellularLocation>
</comment>
<dbReference type="InterPro" id="IPR035898">
    <property type="entry name" value="TAZ_dom_sf"/>
</dbReference>
<evidence type="ECO:0000259" key="22">
    <source>
        <dbReference type="PROSITE" id="PS50134"/>
    </source>
</evidence>
<dbReference type="Pfam" id="PF02172">
    <property type="entry name" value="KIX"/>
    <property type="match status" value="1"/>
</dbReference>
<dbReference type="GO" id="GO:0140297">
    <property type="term" value="F:DNA-binding transcription factor binding"/>
    <property type="evidence" value="ECO:0007669"/>
    <property type="project" value="UniProtKB-ARBA"/>
</dbReference>
<dbReference type="GO" id="GO:0003713">
    <property type="term" value="F:transcription coactivator activity"/>
    <property type="evidence" value="ECO:0007669"/>
    <property type="project" value="TreeGrafter"/>
</dbReference>
<dbReference type="SUPFAM" id="SSF57933">
    <property type="entry name" value="TAZ domain"/>
    <property type="match status" value="2"/>
</dbReference>
<evidence type="ECO:0000256" key="4">
    <source>
        <dbReference type="ARBA" id="ARBA00022679"/>
    </source>
</evidence>
<feature type="zinc finger region" description="TAZ-type" evidence="18">
    <location>
        <begin position="1113"/>
        <end position="1193"/>
    </location>
</feature>
<dbReference type="Gene3D" id="1.20.1020.10">
    <property type="entry name" value="TAZ domain"/>
    <property type="match status" value="2"/>
</dbReference>
<evidence type="ECO:0000256" key="17">
    <source>
        <dbReference type="PROSITE-ProRule" id="PRU00035"/>
    </source>
</evidence>
<feature type="region of interest" description="Disordered" evidence="20">
    <location>
        <begin position="236"/>
        <end position="265"/>
    </location>
</feature>
<sequence>MQGEENTPNNSNIFNPTSSDTTTSTTINSIPVTLQQQSIELQNKTIIQRQLVLLLHAHKCSQREKQGQNGEQRQTTCKLPHCSTMKNVLQHMAKCENIKNCTVNHCMSSRQIILHWKNCSNQQCAICQPLKYPKINQSKEWQQQVTQDMRNHLARKIISALIPAASETNSLKDKQFNNVASYAQKLENDTFEIANNQEEYFHKLAEKIYNIQKELEDRRVKKQQIMQTSISTCTSIDKSAGEHGPPNRIAPQSEIPSFTSSVSSSSNQAGFLQQIKTEPVLTFNNNSVRPFHNNSNNYSPSDNMNMMTTPSSTTDMVVDNQNNRHLNETSTFSNDPLQSLHVKIEPTLTEGYSIMTIKKEEDNSNNNSITSKLPSPSIKSVAVTDTTEDVKPKLPQIDSTSKQLPKCPVQFTQEELRSKLEPVIHKMLLSEDSHPFRQPVDPVALNILDYPNIIKHPMDISTINNKLLTGEYQNPLQFVDDMWLMFNNAWLYNKKSTKIHKMGSKLSEVFMDAVDPVMQSMGYCCGRQYVFLPQVMFCYGNQLCCQIPRDGVYYYYNNPEPSRTNLSGDKYTFCNKCFDAVKGEMICVGDDPAQQLTELRKCDFIPAKNDAQEPEIIVDCIVCSRRWHQICALHLDQVWPEGFVCETCIKSYNIKRKENRYVAHKLTMTDLAHKLEQRVNDFLKTECADAGRVTIRILAASDKVCEVKPRLKKYCQNHVPDGYPYRTKAIFAFQEIEGVDVVLFGMHVQEYDGKCQEPNTRRVYVSYLDSVHFFRPKKYRTDVYHEILIGYLKYAKQLGYVYAHIWACPPSEGDDYIFHCHPAEQRVPKPKRLQEWYKKMLDRAILEHVVIDYKDIMKDCTDNQVQLVTNIPYFEGDFWSNIIEESIKELDQEEEQRRKIEEVEAARASEDFCLDDPIEPEDPTEISDKRKLANTHKKKSLKKAASQRKTAKKQMSNVSDLLLKIFSTMEKHKEAFFVIRLRSPLATHPPVNDTDALIQCDLMDTRDSFLNFARDKHHEFSTLRRAKFSTMAILYELHSSTTDKFTYNCDQCRQPCDARYHCTVCEDYDLCLKCYQTVKHEHKMDRSDDVNHNEEQNNGKSDGSGDKSPANTQLQRHQTMQRCIEAILHAVNCRNANCINRSCLRYKRIIQHTKDCKIKSAPCTACKHIIFVCWYHAKSCNEQNCQVPFCTNLKAKIQKQRATNHQMDRRRMYAMRAESKIDITNFLSIIFCFPGASGPSPLNQQHTDPVNTFHQSVGSPCSGKPTPMIIPSSPSTMMSSNRLQPHGVPMPAQQHACMNGGKGNPMPTMNQPWVQQSPRSHPININTIQAGMMNNNMNNNNNSIRLVNGSLMGQPGNNMMLRGTPQQHQFMYSHTVPPSVNYPQSMGVQSTGKPTMPTTMFIPSTVNRSQQQQTMPLTAQQIAYMSQQQQQRLQQQSSSNPHSYSMNMHAQSGKPTAMLNAYSNIPSTMIRNNSSSSVNMNNSGSQQQLNQSMVDSEMLNVTKSNTIDMSSIDDDSVELRAELRNTPTISNNSIDSIDINQNQQQMFQPPIPSSRSRPPQQINYINTPSNHSWIQSPNSYPQQYSNMPPGSVPPSYNTVVAGRSYSHMINQQQNSSSPSHLQQQQYLSSQIQQRQARLMPSYMSQPSPMTIEHQQQPQGIVTPPPLPTSVAPR</sequence>
<dbReference type="Gene3D" id="1.10.246.20">
    <property type="entry name" value="Coactivator CBP, KIX domain"/>
    <property type="match status" value="1"/>
</dbReference>
<dbReference type="SUPFAM" id="SSF47370">
    <property type="entry name" value="Bromodomain"/>
    <property type="match status" value="1"/>
</dbReference>
<dbReference type="InterPro" id="IPR031162">
    <property type="entry name" value="CBP_P300_HAT"/>
</dbReference>